<protein>
    <submittedName>
        <fullName evidence="1">Uncharacterized protein</fullName>
    </submittedName>
</protein>
<dbReference type="OrthoDB" id="1739034at2"/>
<proteinExistence type="predicted"/>
<comment type="caution">
    <text evidence="1">The sequence shown here is derived from an EMBL/GenBank/DDBJ whole genome shotgun (WGS) entry which is preliminary data.</text>
</comment>
<reference evidence="1 2" key="1">
    <citation type="submission" date="2018-06" db="EMBL/GenBank/DDBJ databases">
        <title>Genomic Encyclopedia of Type Strains, Phase I: the one thousand microbial genomes (KMG-I) project.</title>
        <authorList>
            <person name="Kyrpides N."/>
        </authorList>
    </citation>
    <scope>NUCLEOTIDE SEQUENCE [LARGE SCALE GENOMIC DNA]</scope>
    <source>
        <strain evidence="1 2">DSM 19573</strain>
    </source>
</reference>
<sequence length="207" mass="24194">MPEVYYYVKLEEVSDITDCGLKLSEFYDKEVIIENEKKQCFSALLNPKDDMELYGSASFCCLKLQVKSEKCFVADRFIFETVQDNNIELYYKTIIPIEKYMFGTYRLPECLITTTILPDEAYILDKRIDSPIIYSNSEELYINNILQDLRDNYAEMDNVLLYLFLDNLTVMGRLEKVENINAGMTIFKNESGKTYCIKKPDFSSFCP</sequence>
<evidence type="ECO:0000313" key="2">
    <source>
        <dbReference type="Proteomes" id="UP000248132"/>
    </source>
</evidence>
<dbReference type="Proteomes" id="UP000248132">
    <property type="component" value="Unassembled WGS sequence"/>
</dbReference>
<keyword evidence="2" id="KW-1185">Reference proteome</keyword>
<evidence type="ECO:0000313" key="1">
    <source>
        <dbReference type="EMBL" id="PYG89164.1"/>
    </source>
</evidence>
<name>A0A318XRT4_9FIRM</name>
<gene>
    <name evidence="1" type="ORF">LY28_00987</name>
</gene>
<organism evidence="1 2">
    <name type="scientific">Ruminiclostridium sufflavum DSM 19573</name>
    <dbReference type="NCBI Taxonomy" id="1121337"/>
    <lineage>
        <taxon>Bacteria</taxon>
        <taxon>Bacillati</taxon>
        <taxon>Bacillota</taxon>
        <taxon>Clostridia</taxon>
        <taxon>Eubacteriales</taxon>
        <taxon>Oscillospiraceae</taxon>
        <taxon>Ruminiclostridium</taxon>
    </lineage>
</organism>
<dbReference type="AlphaFoldDB" id="A0A318XRT4"/>
<dbReference type="RefSeq" id="WP_110461046.1">
    <property type="nucleotide sequence ID" value="NZ_QKMR01000004.1"/>
</dbReference>
<accession>A0A318XRT4</accession>
<dbReference type="EMBL" id="QKMR01000004">
    <property type="protein sequence ID" value="PYG89164.1"/>
    <property type="molecule type" value="Genomic_DNA"/>
</dbReference>